<reference evidence="1" key="1">
    <citation type="journal article" date="2021" name="Genome Biol. Evol.">
        <title>The assembled and annotated genome of the fairy-ring fungus Marasmius oreades.</title>
        <authorList>
            <person name="Hiltunen M."/>
            <person name="Ament-Velasquez S.L."/>
            <person name="Johannesson H."/>
        </authorList>
    </citation>
    <scope>NUCLEOTIDE SEQUENCE</scope>
    <source>
        <strain evidence="1">03SP1</strain>
    </source>
</reference>
<accession>A0A9P8AB43</accession>
<dbReference type="EMBL" id="CM032182">
    <property type="protein sequence ID" value="KAG7096267.1"/>
    <property type="molecule type" value="Genomic_DNA"/>
</dbReference>
<keyword evidence="2" id="KW-1185">Reference proteome</keyword>
<dbReference type="AlphaFoldDB" id="A0A9P8AB43"/>
<gene>
    <name evidence="1" type="ORF">E1B28_003715</name>
</gene>
<protein>
    <submittedName>
        <fullName evidence="1">Uncharacterized protein</fullName>
    </submittedName>
</protein>
<evidence type="ECO:0000313" key="2">
    <source>
        <dbReference type="Proteomes" id="UP001049176"/>
    </source>
</evidence>
<dbReference type="OrthoDB" id="2727133at2759"/>
<sequence>MYIYNGKLNWYEYAVNETITVVFPAGFALNDPVCAFWQWTVDGAGNKKAMTTPLGFINTVDTSTG</sequence>
<proteinExistence type="predicted"/>
<evidence type="ECO:0000313" key="1">
    <source>
        <dbReference type="EMBL" id="KAG7096267.1"/>
    </source>
</evidence>
<comment type="caution">
    <text evidence="1">The sequence shown here is derived from an EMBL/GenBank/DDBJ whole genome shotgun (WGS) entry which is preliminary data.</text>
</comment>
<dbReference type="GeneID" id="66072791"/>
<name>A0A9P8AB43_9AGAR</name>
<dbReference type="KEGG" id="more:E1B28_003715"/>
<organism evidence="1 2">
    <name type="scientific">Marasmius oreades</name>
    <name type="common">fairy-ring Marasmius</name>
    <dbReference type="NCBI Taxonomy" id="181124"/>
    <lineage>
        <taxon>Eukaryota</taxon>
        <taxon>Fungi</taxon>
        <taxon>Dikarya</taxon>
        <taxon>Basidiomycota</taxon>
        <taxon>Agaricomycotina</taxon>
        <taxon>Agaricomycetes</taxon>
        <taxon>Agaricomycetidae</taxon>
        <taxon>Agaricales</taxon>
        <taxon>Marasmiineae</taxon>
        <taxon>Marasmiaceae</taxon>
        <taxon>Marasmius</taxon>
    </lineage>
</organism>
<dbReference type="RefSeq" id="XP_043012737.1">
    <property type="nucleotide sequence ID" value="XM_043148145.1"/>
</dbReference>
<dbReference type="Proteomes" id="UP001049176">
    <property type="component" value="Chromosome 2"/>
</dbReference>